<evidence type="ECO:0000313" key="2">
    <source>
        <dbReference type="Proteomes" id="UP000229401"/>
    </source>
</evidence>
<comment type="caution">
    <text evidence="1">The sequence shown here is derived from an EMBL/GenBank/DDBJ whole genome shotgun (WGS) entry which is preliminary data.</text>
</comment>
<dbReference type="EMBL" id="PFLI01000009">
    <property type="protein sequence ID" value="PIY72572.1"/>
    <property type="molecule type" value="Genomic_DNA"/>
</dbReference>
<evidence type="ECO:0000313" key="1">
    <source>
        <dbReference type="EMBL" id="PIY72572.1"/>
    </source>
</evidence>
<organism evidence="1 2">
    <name type="scientific">Candidatus Roizmanbacteria bacterium CG_4_10_14_0_8_um_filter_33_9</name>
    <dbReference type="NCBI Taxonomy" id="1974826"/>
    <lineage>
        <taxon>Bacteria</taxon>
        <taxon>Candidatus Roizmaniibacteriota</taxon>
    </lineage>
</organism>
<evidence type="ECO:0008006" key="3">
    <source>
        <dbReference type="Google" id="ProtNLM"/>
    </source>
</evidence>
<feature type="non-terminal residue" evidence="1">
    <location>
        <position position="158"/>
    </location>
</feature>
<protein>
    <recommendedName>
        <fullName evidence="3">HTH psq-type domain-containing protein</fullName>
    </recommendedName>
</protein>
<gene>
    <name evidence="1" type="ORF">COY87_00270</name>
</gene>
<reference evidence="2" key="1">
    <citation type="submission" date="2017-09" db="EMBL/GenBank/DDBJ databases">
        <title>Depth-based differentiation of microbial function through sediment-hosted aquifers and enrichment of novel symbionts in the deep terrestrial subsurface.</title>
        <authorList>
            <person name="Probst A.J."/>
            <person name="Ladd B."/>
            <person name="Jarett J.K."/>
            <person name="Geller-Mcgrath D.E."/>
            <person name="Sieber C.M.K."/>
            <person name="Emerson J.B."/>
            <person name="Anantharaman K."/>
            <person name="Thomas B.C."/>
            <person name="Malmstrom R."/>
            <person name="Stieglmeier M."/>
            <person name="Klingl A."/>
            <person name="Woyke T."/>
            <person name="Ryan C.M."/>
            <person name="Banfield J.F."/>
        </authorList>
    </citation>
    <scope>NUCLEOTIDE SEQUENCE [LARGE SCALE GENOMIC DNA]</scope>
</reference>
<name>A0A2M7QJS5_9BACT</name>
<dbReference type="AlphaFoldDB" id="A0A2M7QJS5"/>
<sequence>MLTKDVRQKIQTLRLAGNTYTEIQQTLGFRIPKPTLSYWCKDIKMKESYNRRVRKANINHLKKIRKMAIVTLREKQEKRRSDLVEKNVPLLGCINEQTKKIMLCILYLAEGGKYESSRMLSLGSSDPKIIRFYLTLLKSCYNIQSSKFRVRIQCRFDQ</sequence>
<dbReference type="Proteomes" id="UP000229401">
    <property type="component" value="Unassembled WGS sequence"/>
</dbReference>
<accession>A0A2M7QJS5</accession>
<proteinExistence type="predicted"/>